<sequence>MNSLFRLTSLLMLSYTLFNLLSTGQISLYINPRFIPLTKFSLAFLLLLSLFSLLQWISLWYSKGRRGSLKIATLIIWLAFLMPLVFPPKMMDSSMAGQKGMMSYQQKAQEQKPSANNDDNKDFQESTDPSIKEPETMPSAPQGDQNPATPDQTQAPPANLPGNNDPIIRFTSENYVELLDDMYNHPAQYLGKELEVDGFIFHPEGLEASHYLIARYAIACCVADAVTVGFVADGEAPCSDNTWVKVRGKLTALDDKGPRLKVTDWEEIPLPPDPYIYAY</sequence>
<evidence type="ECO:0008006" key="7">
    <source>
        <dbReference type="Google" id="ProtNLM"/>
    </source>
</evidence>
<dbReference type="Pfam" id="PF21537">
    <property type="entry name" value="DUF1980_C"/>
    <property type="match status" value="1"/>
</dbReference>
<gene>
    <name evidence="5" type="ordered locus">Desru_2153</name>
</gene>
<dbReference type="HOGENOM" id="CLU_070027_1_0_9"/>
<feature type="domain" description="DUF1980" evidence="4">
    <location>
        <begin position="150"/>
        <end position="277"/>
    </location>
</feature>
<dbReference type="RefSeq" id="WP_013842163.1">
    <property type="nucleotide sequence ID" value="NC_015589.1"/>
</dbReference>
<feature type="compositionally biased region" description="Polar residues" evidence="1">
    <location>
        <begin position="103"/>
        <end position="117"/>
    </location>
</feature>
<evidence type="ECO:0000256" key="2">
    <source>
        <dbReference type="SAM" id="Phobius"/>
    </source>
</evidence>
<feature type="compositionally biased region" description="Basic and acidic residues" evidence="1">
    <location>
        <begin position="118"/>
        <end position="135"/>
    </location>
</feature>
<evidence type="ECO:0000259" key="3">
    <source>
        <dbReference type="Pfam" id="PF09323"/>
    </source>
</evidence>
<dbReference type="Pfam" id="PF09323">
    <property type="entry name" value="DUF1980"/>
    <property type="match status" value="1"/>
</dbReference>
<feature type="transmembrane region" description="Helical" evidence="2">
    <location>
        <begin position="42"/>
        <end position="61"/>
    </location>
</feature>
<dbReference type="InterPro" id="IPR015402">
    <property type="entry name" value="DUF1980"/>
</dbReference>
<feature type="region of interest" description="Disordered" evidence="1">
    <location>
        <begin position="100"/>
        <end position="167"/>
    </location>
</feature>
<dbReference type="KEGG" id="dru:Desru_2153"/>
<dbReference type="NCBIfam" id="TIGR03943">
    <property type="entry name" value="TIGR03943 family putative permease subunit"/>
    <property type="match status" value="1"/>
</dbReference>
<keyword evidence="6" id="KW-1185">Reference proteome</keyword>
<dbReference type="AlphaFoldDB" id="F6DKM8"/>
<reference evidence="5 6" key="2">
    <citation type="journal article" date="2012" name="Stand. Genomic Sci.">
        <title>Complete genome sequence of the sulfate-reducing firmicute Desulfotomaculum ruminis type strain (DL(T)).</title>
        <authorList>
            <person name="Spring S."/>
            <person name="Visser M."/>
            <person name="Lu M."/>
            <person name="Copeland A."/>
            <person name="Lapidus A."/>
            <person name="Lucas S."/>
            <person name="Cheng J.F."/>
            <person name="Han C."/>
            <person name="Tapia R."/>
            <person name="Goodwin L.A."/>
            <person name="Pitluck S."/>
            <person name="Ivanova N."/>
            <person name="Land M."/>
            <person name="Hauser L."/>
            <person name="Larimer F."/>
            <person name="Rohde M."/>
            <person name="Goker M."/>
            <person name="Detter J.C."/>
            <person name="Kyrpides N.C."/>
            <person name="Woyke T."/>
            <person name="Schaap P.J."/>
            <person name="Plugge C.M."/>
            <person name="Muyzer G."/>
            <person name="Kuever J."/>
            <person name="Pereira I.A."/>
            <person name="Parshina S.N."/>
            <person name="Bernier-Latmani R."/>
            <person name="Stams A.J."/>
            <person name="Klenk H.P."/>
        </authorList>
    </citation>
    <scope>NUCLEOTIDE SEQUENCE [LARGE SCALE GENOMIC DNA]</scope>
    <source>
        <strain evidence="6">ATCC 23193 / DSM 2154 / NCIB 8452 / DL</strain>
    </source>
</reference>
<evidence type="ECO:0000313" key="5">
    <source>
        <dbReference type="EMBL" id="AEG60403.1"/>
    </source>
</evidence>
<dbReference type="OrthoDB" id="9770408at2"/>
<accession>F6DKM8</accession>
<feature type="transmembrane region" description="Helical" evidence="2">
    <location>
        <begin position="12"/>
        <end position="30"/>
    </location>
</feature>
<keyword evidence="2" id="KW-0472">Membrane</keyword>
<reference evidence="6" key="1">
    <citation type="submission" date="2011-05" db="EMBL/GenBank/DDBJ databases">
        <title>Complete sequence of Desulfotomaculum ruminis DSM 2154.</title>
        <authorList>
            <person name="Lucas S."/>
            <person name="Copeland A."/>
            <person name="Lapidus A."/>
            <person name="Cheng J.-F."/>
            <person name="Goodwin L."/>
            <person name="Pitluck S."/>
            <person name="Lu M."/>
            <person name="Detter J.C."/>
            <person name="Han C."/>
            <person name="Tapia R."/>
            <person name="Land M."/>
            <person name="Hauser L."/>
            <person name="Kyrpides N."/>
            <person name="Ivanova N."/>
            <person name="Mikhailova N."/>
            <person name="Pagani I."/>
            <person name="Stams A.J.M."/>
            <person name="Plugge C.M."/>
            <person name="Muyzer G."/>
            <person name="Kuever J."/>
            <person name="Parshina S.N."/>
            <person name="Ivanova A.E."/>
            <person name="Nazina T.N."/>
            <person name="Brambilla E."/>
            <person name="Spring S."/>
            <person name="Klenk H.-P."/>
            <person name="Woyke T."/>
        </authorList>
    </citation>
    <scope>NUCLEOTIDE SEQUENCE [LARGE SCALE GENOMIC DNA]</scope>
    <source>
        <strain evidence="6">ATCC 23193 / DSM 2154 / NCIB 8452 / DL</strain>
    </source>
</reference>
<proteinExistence type="predicted"/>
<evidence type="ECO:0000259" key="4">
    <source>
        <dbReference type="Pfam" id="PF21537"/>
    </source>
</evidence>
<dbReference type="PANTHER" id="PTHR40047:SF1">
    <property type="entry name" value="UPF0703 PROTEIN YCGQ"/>
    <property type="match status" value="1"/>
</dbReference>
<dbReference type="Proteomes" id="UP000009234">
    <property type="component" value="Chromosome"/>
</dbReference>
<dbReference type="InterPro" id="IPR052955">
    <property type="entry name" value="UPF0703_membrane_permease"/>
</dbReference>
<feature type="transmembrane region" description="Helical" evidence="2">
    <location>
        <begin position="67"/>
        <end position="86"/>
    </location>
</feature>
<dbReference type="PANTHER" id="PTHR40047">
    <property type="entry name" value="UPF0703 PROTEIN YCGQ"/>
    <property type="match status" value="1"/>
</dbReference>
<protein>
    <recommendedName>
        <fullName evidence="7">TIGR03943 family protein</fullName>
    </recommendedName>
</protein>
<dbReference type="STRING" id="696281.Desru_2153"/>
<dbReference type="eggNOG" id="COG3689">
    <property type="taxonomic scope" value="Bacteria"/>
</dbReference>
<evidence type="ECO:0000256" key="1">
    <source>
        <dbReference type="SAM" id="MobiDB-lite"/>
    </source>
</evidence>
<dbReference type="InterPro" id="IPR048493">
    <property type="entry name" value="DUF1980_N"/>
</dbReference>
<keyword evidence="2" id="KW-1133">Transmembrane helix</keyword>
<feature type="domain" description="DUF1980" evidence="3">
    <location>
        <begin position="5"/>
        <end position="102"/>
    </location>
</feature>
<keyword evidence="2" id="KW-0812">Transmembrane</keyword>
<feature type="compositionally biased region" description="Low complexity" evidence="1">
    <location>
        <begin position="145"/>
        <end position="157"/>
    </location>
</feature>
<organism evidence="5 6">
    <name type="scientific">Desulforamulus ruminis (strain ATCC 23193 / DSM 2154 / NCIMB 8452 / DL)</name>
    <name type="common">Desulfotomaculum ruminis</name>
    <dbReference type="NCBI Taxonomy" id="696281"/>
    <lineage>
        <taxon>Bacteria</taxon>
        <taxon>Bacillati</taxon>
        <taxon>Bacillota</taxon>
        <taxon>Clostridia</taxon>
        <taxon>Eubacteriales</taxon>
        <taxon>Peptococcaceae</taxon>
        <taxon>Desulforamulus</taxon>
    </lineage>
</organism>
<dbReference type="InterPro" id="IPR048447">
    <property type="entry name" value="DUF1980_C"/>
</dbReference>
<evidence type="ECO:0000313" key="6">
    <source>
        <dbReference type="Proteomes" id="UP000009234"/>
    </source>
</evidence>
<name>F6DKM8_DESRL</name>
<dbReference type="EMBL" id="CP002780">
    <property type="protein sequence ID" value="AEG60403.1"/>
    <property type="molecule type" value="Genomic_DNA"/>
</dbReference>